<comment type="similarity">
    <text evidence="1">Belongs to the FAH family.</text>
</comment>
<feature type="domain" description="Fumarylacetoacetase-like C-terminal" evidence="3">
    <location>
        <begin position="74"/>
        <end position="278"/>
    </location>
</feature>
<keyword evidence="2" id="KW-0479">Metal-binding</keyword>
<evidence type="ECO:0000313" key="4">
    <source>
        <dbReference type="EMBL" id="MCY1143682.1"/>
    </source>
</evidence>
<dbReference type="RefSeq" id="WP_267568212.1">
    <property type="nucleotide sequence ID" value="NZ_JAPNTZ010000016.1"/>
</dbReference>
<comment type="caution">
    <text evidence="4">The sequence shown here is derived from an EMBL/GenBank/DDBJ whole genome shotgun (WGS) entry which is preliminary data.</text>
</comment>
<keyword evidence="5" id="KW-1185">Reference proteome</keyword>
<dbReference type="GO" id="GO:0016787">
    <property type="term" value="F:hydrolase activity"/>
    <property type="evidence" value="ECO:0007669"/>
    <property type="project" value="UniProtKB-KW"/>
</dbReference>
<reference evidence="4" key="1">
    <citation type="submission" date="2022-11" db="EMBL/GenBank/DDBJ databases">
        <authorList>
            <person name="Somphong A."/>
            <person name="Phongsopitanun W."/>
        </authorList>
    </citation>
    <scope>NUCLEOTIDE SEQUENCE</scope>
    <source>
        <strain evidence="4">Pm04-4</strain>
    </source>
</reference>
<evidence type="ECO:0000256" key="1">
    <source>
        <dbReference type="ARBA" id="ARBA00010211"/>
    </source>
</evidence>
<proteinExistence type="inferred from homology"/>
<dbReference type="EMBL" id="JAPNTZ010000016">
    <property type="protein sequence ID" value="MCY1143682.1"/>
    <property type="molecule type" value="Genomic_DNA"/>
</dbReference>
<sequence>MRIYNLDGRLALGLPSGGAADVATASEGRFGPEVQAVYDRWAEFIGWARTYDGPADQSVDEHRLGPPVPRPPQIFGIGLNYRDHADEAGLAVPDRPMVFTKFPASITGPYGTITLPPGSVDFETELVVVIGVRAERVPAARAWEHVAGFTAGQDLSERELQFAGSPPQQFSLGKSFTGFAPIGPALVTVDEFTDREDVPLGCEINGEKMQDGTTADLIFGVPRLVEYLSAIVPLLPGDLLFTGTPAGIGWARTPRRLLHAGDELVTRIDTIGTMRHTFI</sequence>
<dbReference type="SUPFAM" id="SSF56529">
    <property type="entry name" value="FAH"/>
    <property type="match status" value="1"/>
</dbReference>
<evidence type="ECO:0000259" key="3">
    <source>
        <dbReference type="Pfam" id="PF01557"/>
    </source>
</evidence>
<dbReference type="Gene3D" id="3.90.850.10">
    <property type="entry name" value="Fumarylacetoacetase-like, C-terminal domain"/>
    <property type="match status" value="1"/>
</dbReference>
<dbReference type="PANTHER" id="PTHR42796">
    <property type="entry name" value="FUMARYLACETOACETATE HYDROLASE DOMAIN-CONTAINING PROTEIN 2A-RELATED"/>
    <property type="match status" value="1"/>
</dbReference>
<evidence type="ECO:0000313" key="5">
    <source>
        <dbReference type="Proteomes" id="UP001151002"/>
    </source>
</evidence>
<dbReference type="Proteomes" id="UP001151002">
    <property type="component" value="Unassembled WGS sequence"/>
</dbReference>
<dbReference type="InterPro" id="IPR011234">
    <property type="entry name" value="Fumarylacetoacetase-like_C"/>
</dbReference>
<evidence type="ECO:0000256" key="2">
    <source>
        <dbReference type="ARBA" id="ARBA00022723"/>
    </source>
</evidence>
<protein>
    <submittedName>
        <fullName evidence="4">Fumarylacetoacetate hydrolase family protein</fullName>
    </submittedName>
</protein>
<dbReference type="Pfam" id="PF01557">
    <property type="entry name" value="FAA_hydrolase"/>
    <property type="match status" value="1"/>
</dbReference>
<dbReference type="PANTHER" id="PTHR42796:SF4">
    <property type="entry name" value="FUMARYLACETOACETATE HYDROLASE DOMAIN-CONTAINING PROTEIN 2A"/>
    <property type="match status" value="1"/>
</dbReference>
<keyword evidence="4" id="KW-0378">Hydrolase</keyword>
<name>A0ABT4BCG2_9ACTN</name>
<gene>
    <name evidence="4" type="ORF">OWR29_37250</name>
</gene>
<accession>A0ABT4BCG2</accession>
<dbReference type="InterPro" id="IPR036663">
    <property type="entry name" value="Fumarylacetoacetase_C_sf"/>
</dbReference>
<organism evidence="4 5">
    <name type="scientific">Paractinoplanes pyxinae</name>
    <dbReference type="NCBI Taxonomy" id="2997416"/>
    <lineage>
        <taxon>Bacteria</taxon>
        <taxon>Bacillati</taxon>
        <taxon>Actinomycetota</taxon>
        <taxon>Actinomycetes</taxon>
        <taxon>Micromonosporales</taxon>
        <taxon>Micromonosporaceae</taxon>
        <taxon>Paractinoplanes</taxon>
    </lineage>
</organism>
<dbReference type="InterPro" id="IPR051121">
    <property type="entry name" value="FAH"/>
</dbReference>